<dbReference type="SUPFAM" id="SSF46785">
    <property type="entry name" value="Winged helix' DNA-binding domain"/>
    <property type="match status" value="1"/>
</dbReference>
<dbReference type="SMART" id="SM00347">
    <property type="entry name" value="HTH_MARR"/>
    <property type="match status" value="1"/>
</dbReference>
<keyword evidence="3" id="KW-1185">Reference proteome</keyword>
<reference evidence="3" key="1">
    <citation type="journal article" date="2019" name="Int. J. Syst. Evol. Microbiol.">
        <title>The Global Catalogue of Microorganisms (GCM) 10K type strain sequencing project: providing services to taxonomists for standard genome sequencing and annotation.</title>
        <authorList>
            <consortium name="The Broad Institute Genomics Platform"/>
            <consortium name="The Broad Institute Genome Sequencing Center for Infectious Disease"/>
            <person name="Wu L."/>
            <person name="Ma J."/>
        </authorList>
    </citation>
    <scope>NUCLEOTIDE SEQUENCE [LARGE SCALE GENOMIC DNA]</scope>
    <source>
        <strain evidence="3">CCM 8908</strain>
    </source>
</reference>
<organism evidence="2 3">
    <name type="scientific">Levilactobacillus fujinensis</name>
    <dbReference type="NCBI Taxonomy" id="2486024"/>
    <lineage>
        <taxon>Bacteria</taxon>
        <taxon>Bacillati</taxon>
        <taxon>Bacillota</taxon>
        <taxon>Bacilli</taxon>
        <taxon>Lactobacillales</taxon>
        <taxon>Lactobacillaceae</taxon>
        <taxon>Levilactobacillus</taxon>
    </lineage>
</organism>
<dbReference type="Proteomes" id="UP001596283">
    <property type="component" value="Unassembled WGS sequence"/>
</dbReference>
<protein>
    <submittedName>
        <fullName evidence="2">MarR family winged helix-turn-helix transcriptional regulator</fullName>
    </submittedName>
</protein>
<dbReference type="Pfam" id="PF12802">
    <property type="entry name" value="MarR_2"/>
    <property type="match status" value="1"/>
</dbReference>
<dbReference type="PROSITE" id="PS50995">
    <property type="entry name" value="HTH_MARR_2"/>
    <property type="match status" value="1"/>
</dbReference>
<sequence length="150" mass="16731">MSTPFFKDTLAQQLKILNLAVEKEMNKGLKRLDISLTSTQVAVLMQMYLNTDQSLTQKQVETALKLSHPTTRGIIKRLTATGLLQTSPAVGDQRQIELRLTPAGTWFMKNHAGQIQAQATQTEDKLVSNLSTADQVTLQRLLTTLLTTMY</sequence>
<name>A0ABW1THW3_9LACO</name>
<evidence type="ECO:0000313" key="2">
    <source>
        <dbReference type="EMBL" id="MFC6261254.1"/>
    </source>
</evidence>
<evidence type="ECO:0000313" key="3">
    <source>
        <dbReference type="Proteomes" id="UP001596283"/>
    </source>
</evidence>
<dbReference type="EMBL" id="JBHSSI010000058">
    <property type="protein sequence ID" value="MFC6261254.1"/>
    <property type="molecule type" value="Genomic_DNA"/>
</dbReference>
<accession>A0ABW1THW3</accession>
<dbReference type="PANTHER" id="PTHR33164:SF43">
    <property type="entry name" value="HTH-TYPE TRANSCRIPTIONAL REPRESSOR YETL"/>
    <property type="match status" value="1"/>
</dbReference>
<dbReference type="PANTHER" id="PTHR33164">
    <property type="entry name" value="TRANSCRIPTIONAL REGULATOR, MARR FAMILY"/>
    <property type="match status" value="1"/>
</dbReference>
<feature type="domain" description="HTH marR-type" evidence="1">
    <location>
        <begin position="7"/>
        <end position="147"/>
    </location>
</feature>
<gene>
    <name evidence="2" type="ORF">ACFP1C_09905</name>
</gene>
<dbReference type="InterPro" id="IPR036388">
    <property type="entry name" value="WH-like_DNA-bd_sf"/>
</dbReference>
<dbReference type="InterPro" id="IPR000835">
    <property type="entry name" value="HTH_MarR-typ"/>
</dbReference>
<dbReference type="Gene3D" id="1.10.10.10">
    <property type="entry name" value="Winged helix-like DNA-binding domain superfamily/Winged helix DNA-binding domain"/>
    <property type="match status" value="1"/>
</dbReference>
<comment type="caution">
    <text evidence="2">The sequence shown here is derived from an EMBL/GenBank/DDBJ whole genome shotgun (WGS) entry which is preliminary data.</text>
</comment>
<dbReference type="InterPro" id="IPR039422">
    <property type="entry name" value="MarR/SlyA-like"/>
</dbReference>
<dbReference type="InterPro" id="IPR036390">
    <property type="entry name" value="WH_DNA-bd_sf"/>
</dbReference>
<dbReference type="RefSeq" id="WP_125687067.1">
    <property type="nucleotide sequence ID" value="NZ_JBHSSI010000058.1"/>
</dbReference>
<proteinExistence type="predicted"/>
<evidence type="ECO:0000259" key="1">
    <source>
        <dbReference type="PROSITE" id="PS50995"/>
    </source>
</evidence>